<comment type="caution">
    <text evidence="1">The sequence shown here is derived from an EMBL/GenBank/DDBJ whole genome shotgun (WGS) entry which is preliminary data.</text>
</comment>
<dbReference type="Proteomes" id="UP000727407">
    <property type="component" value="Unassembled WGS sequence"/>
</dbReference>
<accession>A0A8J4X1C8</accession>
<evidence type="ECO:0000313" key="1">
    <source>
        <dbReference type="EMBL" id="KAF5897061.1"/>
    </source>
</evidence>
<dbReference type="AlphaFoldDB" id="A0A8J4X1C8"/>
<name>A0A8J4X1C8_CLAMG</name>
<dbReference type="GO" id="GO:0016787">
    <property type="term" value="F:hydrolase activity"/>
    <property type="evidence" value="ECO:0007669"/>
    <property type="project" value="UniProtKB-KW"/>
</dbReference>
<evidence type="ECO:0000313" key="2">
    <source>
        <dbReference type="Proteomes" id="UP000727407"/>
    </source>
</evidence>
<proteinExistence type="predicted"/>
<gene>
    <name evidence="1" type="ORF">DAT39_013226</name>
</gene>
<sequence length="66" mass="7678">LIPFTHPRIVTTYNELCMRGLQADGGVTLLKQLKEGPIDPCIWEQVKNCRRPKFIKKMMSLLCRFT</sequence>
<keyword evidence="1" id="KW-0378">Hydrolase</keyword>
<feature type="non-terminal residue" evidence="1">
    <location>
        <position position="66"/>
    </location>
</feature>
<feature type="non-terminal residue" evidence="1">
    <location>
        <position position="1"/>
    </location>
</feature>
<reference evidence="1" key="1">
    <citation type="submission" date="2020-07" db="EMBL/GenBank/DDBJ databases">
        <title>Clarias magur genome sequencing, assembly and annotation.</title>
        <authorList>
            <person name="Kushwaha B."/>
            <person name="Kumar R."/>
            <person name="Das P."/>
            <person name="Joshi C.G."/>
            <person name="Kumar D."/>
            <person name="Nagpure N.S."/>
            <person name="Pandey M."/>
            <person name="Agarwal S."/>
            <person name="Srivastava S."/>
            <person name="Singh M."/>
            <person name="Sahoo L."/>
            <person name="Jayasankar P."/>
            <person name="Meher P.K."/>
            <person name="Koringa P.G."/>
            <person name="Iquebal M.A."/>
            <person name="Das S.P."/>
            <person name="Bit A."/>
            <person name="Patnaik S."/>
            <person name="Patel N."/>
            <person name="Shah T.M."/>
            <person name="Hinsu A."/>
            <person name="Jena J.K."/>
        </authorList>
    </citation>
    <scope>NUCLEOTIDE SEQUENCE</scope>
    <source>
        <strain evidence="1">CIFAMagur01</strain>
        <tissue evidence="1">Testis</tissue>
    </source>
</reference>
<keyword evidence="2" id="KW-1185">Reference proteome</keyword>
<organism evidence="1 2">
    <name type="scientific">Clarias magur</name>
    <name type="common">Asian catfish</name>
    <name type="synonym">Macropteronotus magur</name>
    <dbReference type="NCBI Taxonomy" id="1594786"/>
    <lineage>
        <taxon>Eukaryota</taxon>
        <taxon>Metazoa</taxon>
        <taxon>Chordata</taxon>
        <taxon>Craniata</taxon>
        <taxon>Vertebrata</taxon>
        <taxon>Euteleostomi</taxon>
        <taxon>Actinopterygii</taxon>
        <taxon>Neopterygii</taxon>
        <taxon>Teleostei</taxon>
        <taxon>Ostariophysi</taxon>
        <taxon>Siluriformes</taxon>
        <taxon>Clariidae</taxon>
        <taxon>Clarias</taxon>
    </lineage>
</organism>
<dbReference type="EMBL" id="QNUK01000250">
    <property type="protein sequence ID" value="KAF5897061.1"/>
    <property type="molecule type" value="Genomic_DNA"/>
</dbReference>
<protein>
    <submittedName>
        <fullName evidence="1">Fatty-acid amide hydrolase 1-like</fullName>
    </submittedName>
</protein>